<protein>
    <recommendedName>
        <fullName evidence="5">von Willebrand factor type A domain-containing protein</fullName>
    </recommendedName>
</protein>
<dbReference type="PANTHER" id="PTHR37947">
    <property type="entry name" value="BLL2462 PROTEIN"/>
    <property type="match status" value="1"/>
</dbReference>
<dbReference type="OrthoDB" id="147382at2157"/>
<dbReference type="PANTHER" id="PTHR37947:SF1">
    <property type="entry name" value="BLL2462 PROTEIN"/>
    <property type="match status" value="1"/>
</dbReference>
<keyword evidence="4" id="KW-1185">Reference proteome</keyword>
<dbReference type="SUPFAM" id="SSF53300">
    <property type="entry name" value="vWA-like"/>
    <property type="match status" value="1"/>
</dbReference>
<dbReference type="InterPro" id="IPR029062">
    <property type="entry name" value="Class_I_gatase-like"/>
</dbReference>
<dbReference type="AlphaFoldDB" id="A0A484F8D8"/>
<organism evidence="3 4">
    <name type="scientific">Methanimicrococcus blatticola</name>
    <dbReference type="NCBI Taxonomy" id="91560"/>
    <lineage>
        <taxon>Archaea</taxon>
        <taxon>Methanobacteriati</taxon>
        <taxon>Methanobacteriota</taxon>
        <taxon>Stenosarchaea group</taxon>
        <taxon>Methanomicrobia</taxon>
        <taxon>Methanosarcinales</taxon>
        <taxon>Methanosarcinaceae</taxon>
        <taxon>Methanimicrococcus</taxon>
    </lineage>
</organism>
<dbReference type="InterPro" id="IPR036465">
    <property type="entry name" value="vWFA_dom_sf"/>
</dbReference>
<keyword evidence="2" id="KW-0472">Membrane</keyword>
<evidence type="ECO:0000313" key="4">
    <source>
        <dbReference type="Proteomes" id="UP000294855"/>
    </source>
</evidence>
<dbReference type="RefSeq" id="WP_133516704.1">
    <property type="nucleotide sequence ID" value="NZ_JAHDUW010000001.1"/>
</dbReference>
<name>A0A484F8D8_9EURY</name>
<evidence type="ECO:0000256" key="2">
    <source>
        <dbReference type="SAM" id="Phobius"/>
    </source>
</evidence>
<evidence type="ECO:0008006" key="5">
    <source>
        <dbReference type="Google" id="ProtNLM"/>
    </source>
</evidence>
<feature type="transmembrane region" description="Helical" evidence="2">
    <location>
        <begin position="805"/>
        <end position="823"/>
    </location>
</feature>
<evidence type="ECO:0000313" key="3">
    <source>
        <dbReference type="EMBL" id="TDQ71126.1"/>
    </source>
</evidence>
<feature type="transmembrane region" description="Helical" evidence="2">
    <location>
        <begin position="6"/>
        <end position="23"/>
    </location>
</feature>
<dbReference type="Proteomes" id="UP000294855">
    <property type="component" value="Unassembled WGS sequence"/>
</dbReference>
<gene>
    <name evidence="3" type="ORF">C7391_0226</name>
</gene>
<dbReference type="Gene3D" id="3.40.50.880">
    <property type="match status" value="2"/>
</dbReference>
<keyword evidence="2" id="KW-0812">Transmembrane</keyword>
<feature type="transmembrane region" description="Helical" evidence="2">
    <location>
        <begin position="35"/>
        <end position="55"/>
    </location>
</feature>
<accession>A0A484F8D8</accession>
<comment type="caution">
    <text evidence="3">The sequence shown here is derived from an EMBL/GenBank/DDBJ whole genome shotgun (WGS) entry which is preliminary data.</text>
</comment>
<dbReference type="EMBL" id="SNYS01000005">
    <property type="protein sequence ID" value="TDQ71126.1"/>
    <property type="molecule type" value="Genomic_DNA"/>
</dbReference>
<reference evidence="3 4" key="1">
    <citation type="submission" date="2019-03" db="EMBL/GenBank/DDBJ databases">
        <title>Genomic Encyclopedia of Type Strains, Phase IV (KMG-IV): sequencing the most valuable type-strain genomes for metagenomic binning, comparative biology and taxonomic classification.</title>
        <authorList>
            <person name="Goeker M."/>
        </authorList>
    </citation>
    <scope>NUCLEOTIDE SEQUENCE [LARGE SCALE GENOMIC DNA]</scope>
    <source>
        <strain evidence="3 4">DSM 13328</strain>
    </source>
</reference>
<keyword evidence="2" id="KW-1133">Transmembrane helix</keyword>
<sequence>MYFEMPMLLLLIIPAVLIGIYFFKKALGNKQKLLVGSRTVIAIILIIALANPVSFMTVTRTDVNPDMVLVVDNTPSMNYFGKGAGQELYDYFSDKFQLKYDTLGGNSTALGEKVAQYADGKNQIILVSDGNSNYGKTLEEGIDVAVQTNTTVSAVIPALERNDLSIEISGDKSVIYSNVQEFGITVRQAGTGDVTYNYVVKQNNNTILNETFTMTDGEQEKTTYFQTRFMYLGTHTLEATLTSSADTDPINNVFKKSIYAIEKPDVIVVTSESNASLTQVAGSLYNVTVVKTLSEFGDRLPDALASSKTVIIDDMYIGNMTEEEVAYLKEYVSEGGGLMVVGGKTSFDYPVGHSYLDSSFEKLLPVVSVPSDWEGIQDVYLFIDVSDSASTWGANNETLLSNIKKSAVNIIESDYFKEANITYFTIGDQSRNDTGEFYFVGNPRESEALKKEIEDLKTGDGQTDLVHTFDRAIPVMENRSGQPLVIIISDGNLLNQRTYNELLRSVNQADKYGASMLFMNIYTGGSKRPNQFNDSRGNIYAKSLMRNYKGDGVYVESNQGLPIYPNFTQMFGEVENPNENVTEASLYISNPKHFIVQGLNISGTNISGYNGVTPKAGSDKLIIASDGSPVLTVWRYGLGRVAALTTDNGVGNGNYWASELYAAPGSKVISATTNWVMGDPNKESGLVIDCPDTYVGQPVTLRVNMYDAGIPVLMLNDQKLLLTMESEGVYVTELTFNQTGTYNISGYPVTVNYPLEYRNIGVYQDFRKLIESTGGNIYTVEQAKALYIKNNGDKTTYQTREAVSFNVYLLLLALVIFLAEVIYRRVTEIKELKRLHEEYDKREKESPGAPPPRPDMSQFRRQNDMVADAKGDAKKFLAKMKDKTKKNK</sequence>
<dbReference type="SUPFAM" id="SSF52317">
    <property type="entry name" value="Class I glutamine amidotransferase-like"/>
    <property type="match status" value="1"/>
</dbReference>
<feature type="region of interest" description="Disordered" evidence="1">
    <location>
        <begin position="838"/>
        <end position="864"/>
    </location>
</feature>
<proteinExistence type="predicted"/>
<evidence type="ECO:0000256" key="1">
    <source>
        <dbReference type="SAM" id="MobiDB-lite"/>
    </source>
</evidence>